<evidence type="ECO:0000313" key="6">
    <source>
        <dbReference type="Proteomes" id="UP000613580"/>
    </source>
</evidence>
<reference evidence="5" key="1">
    <citation type="submission" date="2020-05" db="EMBL/GenBank/DDBJ databases">
        <title>Mycena genomes resolve the evolution of fungal bioluminescence.</title>
        <authorList>
            <person name="Tsai I.J."/>
        </authorList>
    </citation>
    <scope>NUCLEOTIDE SEQUENCE</scope>
    <source>
        <strain evidence="5">110903Hualien_Pintung</strain>
    </source>
</reference>
<dbReference type="InterPro" id="IPR010989">
    <property type="entry name" value="SNARE"/>
</dbReference>
<keyword evidence="3" id="KW-0472">Membrane</keyword>
<protein>
    <submittedName>
        <fullName evidence="5">t-SNARE coiled-coil-like proteiny domain-containing protein</fullName>
    </submittedName>
</protein>
<keyword evidence="6" id="KW-1185">Reference proteome</keyword>
<feature type="transmembrane region" description="Helical" evidence="3">
    <location>
        <begin position="222"/>
        <end position="241"/>
    </location>
</feature>
<comment type="caution">
    <text evidence="5">The sequence shown here is derived from an EMBL/GenBank/DDBJ whole genome shotgun (WGS) entry which is preliminary data.</text>
</comment>
<dbReference type="PROSITE" id="PS50192">
    <property type="entry name" value="T_SNARE"/>
    <property type="match status" value="1"/>
</dbReference>
<evidence type="ECO:0000256" key="3">
    <source>
        <dbReference type="SAM" id="Phobius"/>
    </source>
</evidence>
<evidence type="ECO:0000256" key="1">
    <source>
        <dbReference type="ARBA" id="ARBA00009063"/>
    </source>
</evidence>
<dbReference type="GO" id="GO:0005484">
    <property type="term" value="F:SNAP receptor activity"/>
    <property type="evidence" value="ECO:0007669"/>
    <property type="project" value="TreeGrafter"/>
</dbReference>
<dbReference type="Gene3D" id="1.20.5.110">
    <property type="match status" value="1"/>
</dbReference>
<dbReference type="InterPro" id="IPR000727">
    <property type="entry name" value="T_SNARE_dom"/>
</dbReference>
<feature type="region of interest" description="Disordered" evidence="2">
    <location>
        <begin position="1"/>
        <end position="25"/>
    </location>
</feature>
<dbReference type="Pfam" id="PF14523">
    <property type="entry name" value="Syntaxin_2"/>
    <property type="match status" value="1"/>
</dbReference>
<dbReference type="OrthoDB" id="364348at2759"/>
<dbReference type="GO" id="GO:0006886">
    <property type="term" value="P:intracellular protein transport"/>
    <property type="evidence" value="ECO:0007669"/>
    <property type="project" value="TreeGrafter"/>
</dbReference>
<accession>A0A8H6TKZ6</accession>
<evidence type="ECO:0000259" key="4">
    <source>
        <dbReference type="PROSITE" id="PS50192"/>
    </source>
</evidence>
<proteinExistence type="inferred from homology"/>
<dbReference type="GO" id="GO:0006906">
    <property type="term" value="P:vesicle fusion"/>
    <property type="evidence" value="ECO:0007669"/>
    <property type="project" value="TreeGrafter"/>
</dbReference>
<keyword evidence="3" id="KW-1133">Transmembrane helix</keyword>
<dbReference type="InterPro" id="IPR045242">
    <property type="entry name" value="Syntaxin"/>
</dbReference>
<dbReference type="GO" id="GO:0012505">
    <property type="term" value="C:endomembrane system"/>
    <property type="evidence" value="ECO:0007669"/>
    <property type="project" value="TreeGrafter"/>
</dbReference>
<dbReference type="GO" id="GO:0031201">
    <property type="term" value="C:SNARE complex"/>
    <property type="evidence" value="ECO:0007669"/>
    <property type="project" value="TreeGrafter"/>
</dbReference>
<gene>
    <name evidence="5" type="ORF">HMN09_00370300</name>
</gene>
<dbReference type="PANTHER" id="PTHR19957">
    <property type="entry name" value="SYNTAXIN"/>
    <property type="match status" value="1"/>
</dbReference>
<dbReference type="Gene3D" id="1.20.58.70">
    <property type="match status" value="1"/>
</dbReference>
<feature type="domain" description="T-SNARE coiled-coil homology" evidence="4">
    <location>
        <begin position="182"/>
        <end position="211"/>
    </location>
</feature>
<sequence length="242" mass="26201">MSFQDIEASAGLQPSPRASAPTNAQETAFVELQSSLSLQVFKVTANTEGIRNLVEQLGTGRDSAVLRKSLHELTETTRAMAKRASDDLKRLAALQKSLPNKRTALQKTSNDLERALVELQRAQKISVEKQRTVVQGVKLAIADDEPPQSYSDTEAASSTAAQRQAQLFQQQLSPHELASRTQQNGMIDHIESNISSVAADVSSGADELHTAAQYQRRAAKRAACLMIILVVVTAVVLLAILS</sequence>
<evidence type="ECO:0000256" key="2">
    <source>
        <dbReference type="SAM" id="MobiDB-lite"/>
    </source>
</evidence>
<dbReference type="PANTHER" id="PTHR19957:SF38">
    <property type="entry name" value="LD27581P"/>
    <property type="match status" value="1"/>
</dbReference>
<dbReference type="GO" id="GO:0048278">
    <property type="term" value="P:vesicle docking"/>
    <property type="evidence" value="ECO:0007669"/>
    <property type="project" value="TreeGrafter"/>
</dbReference>
<dbReference type="Proteomes" id="UP000613580">
    <property type="component" value="Unassembled WGS sequence"/>
</dbReference>
<comment type="similarity">
    <text evidence="1">Belongs to the syntaxin family.</text>
</comment>
<dbReference type="GO" id="GO:0000149">
    <property type="term" value="F:SNARE binding"/>
    <property type="evidence" value="ECO:0007669"/>
    <property type="project" value="TreeGrafter"/>
</dbReference>
<evidence type="ECO:0000313" key="5">
    <source>
        <dbReference type="EMBL" id="KAF7318596.1"/>
    </source>
</evidence>
<dbReference type="GO" id="GO:0006896">
    <property type="term" value="P:Golgi to vacuole transport"/>
    <property type="evidence" value="ECO:0007669"/>
    <property type="project" value="TreeGrafter"/>
</dbReference>
<dbReference type="AlphaFoldDB" id="A0A8H6TKZ6"/>
<dbReference type="InterPro" id="IPR006011">
    <property type="entry name" value="Syntaxin_N"/>
</dbReference>
<keyword evidence="3" id="KW-0812">Transmembrane</keyword>
<dbReference type="SUPFAM" id="SSF47661">
    <property type="entry name" value="t-snare proteins"/>
    <property type="match status" value="1"/>
</dbReference>
<name>A0A8H6TKZ6_MYCCL</name>
<dbReference type="Pfam" id="PF05739">
    <property type="entry name" value="SNARE"/>
    <property type="match status" value="1"/>
</dbReference>
<organism evidence="5 6">
    <name type="scientific">Mycena chlorophos</name>
    <name type="common">Agaric fungus</name>
    <name type="synonym">Agaricus chlorophos</name>
    <dbReference type="NCBI Taxonomy" id="658473"/>
    <lineage>
        <taxon>Eukaryota</taxon>
        <taxon>Fungi</taxon>
        <taxon>Dikarya</taxon>
        <taxon>Basidiomycota</taxon>
        <taxon>Agaricomycotina</taxon>
        <taxon>Agaricomycetes</taxon>
        <taxon>Agaricomycetidae</taxon>
        <taxon>Agaricales</taxon>
        <taxon>Marasmiineae</taxon>
        <taxon>Mycenaceae</taxon>
        <taxon>Mycena</taxon>
    </lineage>
</organism>
<dbReference type="EMBL" id="JACAZE010000004">
    <property type="protein sequence ID" value="KAF7318596.1"/>
    <property type="molecule type" value="Genomic_DNA"/>
</dbReference>